<keyword evidence="3" id="KW-1185">Reference proteome</keyword>
<sequence length="120" mass="13742">MTIRNYIPIDKDNLPERFEFDFGEETFIFEFKFNERMGYFTASVFDEDEDAIVVGEKLIYGEPLWNDLNNELLPIVSIVPFDESGNETEITFDNFGETVFLFIDDIALDGEDDGGVADGD</sequence>
<evidence type="ECO:0000313" key="3">
    <source>
        <dbReference type="Proteomes" id="UP000292886"/>
    </source>
</evidence>
<dbReference type="EMBL" id="CP037940">
    <property type="protein sequence ID" value="QBO37285.1"/>
    <property type="molecule type" value="Genomic_DNA"/>
</dbReference>
<dbReference type="AlphaFoldDB" id="A0A4V1AJ01"/>
<name>A0A4V1AJ01_9LACO</name>
<dbReference type="Proteomes" id="UP000292886">
    <property type="component" value="Chromosome"/>
</dbReference>
<reference evidence="3" key="1">
    <citation type="submission" date="2019-03" db="EMBL/GenBank/DDBJ databases">
        <title>Weissella sp. 26KH-42 Genome sequencing.</title>
        <authorList>
            <person name="Heo J."/>
            <person name="Kim S.-J."/>
            <person name="Kim J.-S."/>
            <person name="Hong S.-B."/>
            <person name="Kwon S.-W."/>
        </authorList>
    </citation>
    <scope>NUCLEOTIDE SEQUENCE [LARGE SCALE GENOMIC DNA]</scope>
    <source>
        <strain evidence="3">26KH-42</strain>
    </source>
</reference>
<dbReference type="InterPro" id="IPR054252">
    <property type="entry name" value="Pam3_gp18"/>
</dbReference>
<dbReference type="RefSeq" id="WP_133364362.1">
    <property type="nucleotide sequence ID" value="NZ_CP037940.1"/>
</dbReference>
<dbReference type="KEGG" id="wei:EQG49_12850"/>
<accession>A0A4V1AJ01</accession>
<dbReference type="Pfam" id="PF22479">
    <property type="entry name" value="Pam3_gp18"/>
    <property type="match status" value="1"/>
</dbReference>
<dbReference type="OrthoDB" id="1697005at2"/>
<organism evidence="2 3">
    <name type="scientific">Periweissella cryptocerci</name>
    <dbReference type="NCBI Taxonomy" id="2506420"/>
    <lineage>
        <taxon>Bacteria</taxon>
        <taxon>Bacillati</taxon>
        <taxon>Bacillota</taxon>
        <taxon>Bacilli</taxon>
        <taxon>Lactobacillales</taxon>
        <taxon>Lactobacillaceae</taxon>
        <taxon>Periweissella</taxon>
    </lineage>
</organism>
<protein>
    <recommendedName>
        <fullName evidence="1">Cyanophage baseplate Pam3 plug gp18 domain-containing protein</fullName>
    </recommendedName>
</protein>
<proteinExistence type="predicted"/>
<evidence type="ECO:0000313" key="2">
    <source>
        <dbReference type="EMBL" id="QBO37285.1"/>
    </source>
</evidence>
<gene>
    <name evidence="2" type="ORF">EQG49_12850</name>
</gene>
<evidence type="ECO:0000259" key="1">
    <source>
        <dbReference type="Pfam" id="PF22479"/>
    </source>
</evidence>
<feature type="domain" description="Cyanophage baseplate Pam3 plug gp18" evidence="1">
    <location>
        <begin position="5"/>
        <end position="105"/>
    </location>
</feature>